<feature type="binding site" evidence="8">
    <location>
        <position position="185"/>
    </location>
    <ligand>
        <name>substrate</name>
    </ligand>
</feature>
<keyword evidence="2 8" id="KW-0808">Transferase</keyword>
<feature type="binding site" evidence="8">
    <location>
        <position position="116"/>
    </location>
    <ligand>
        <name>Fe cation</name>
        <dbReference type="ChEBI" id="CHEBI:24875"/>
    </ligand>
</feature>
<dbReference type="NCBIfam" id="TIGR03723">
    <property type="entry name" value="T6A_TsaD_YgjD"/>
    <property type="match status" value="1"/>
</dbReference>
<dbReference type="PROSITE" id="PS01016">
    <property type="entry name" value="GLYCOPROTEASE"/>
    <property type="match status" value="1"/>
</dbReference>
<keyword evidence="6 8" id="KW-0012">Acyltransferase</keyword>
<dbReference type="CDD" id="cd24133">
    <property type="entry name" value="ASKHA_NBD_TsaD_bac"/>
    <property type="match status" value="1"/>
</dbReference>
<accession>A0A1C3H5S5</accession>
<reference evidence="11" key="1">
    <citation type="submission" date="2016-04" db="EMBL/GenBank/DDBJ databases">
        <authorList>
            <person name="Tagini F."/>
        </authorList>
    </citation>
    <scope>NUCLEOTIDE SEQUENCE [LARGE SCALE GENOMIC DNA]</scope>
    <source>
        <strain evidence="11">CHUV0807</strain>
    </source>
</reference>
<dbReference type="PRINTS" id="PR00789">
    <property type="entry name" value="OSIALOPTASE"/>
</dbReference>
<evidence type="ECO:0000256" key="8">
    <source>
        <dbReference type="HAMAP-Rule" id="MF_01445"/>
    </source>
</evidence>
<comment type="cofactor">
    <cofactor evidence="8">
        <name>Fe(2+)</name>
        <dbReference type="ChEBI" id="CHEBI:29033"/>
    </cofactor>
    <text evidence="8">Binds 1 Fe(2+) ion per subunit.</text>
</comment>
<dbReference type="SUPFAM" id="SSF53067">
    <property type="entry name" value="Actin-like ATPase domain"/>
    <property type="match status" value="2"/>
</dbReference>
<evidence type="ECO:0000256" key="4">
    <source>
        <dbReference type="ARBA" id="ARBA00022723"/>
    </source>
</evidence>
<dbReference type="InterPro" id="IPR043129">
    <property type="entry name" value="ATPase_NBD"/>
</dbReference>
<evidence type="ECO:0000259" key="9">
    <source>
        <dbReference type="Pfam" id="PF00814"/>
    </source>
</evidence>
<dbReference type="HAMAP" id="MF_01445">
    <property type="entry name" value="TsaD"/>
    <property type="match status" value="1"/>
</dbReference>
<organism evidence="10 11">
    <name type="scientific">Cardiobacterium hominis</name>
    <dbReference type="NCBI Taxonomy" id="2718"/>
    <lineage>
        <taxon>Bacteria</taxon>
        <taxon>Pseudomonadati</taxon>
        <taxon>Pseudomonadota</taxon>
        <taxon>Gammaproteobacteria</taxon>
        <taxon>Cardiobacteriales</taxon>
        <taxon>Cardiobacteriaceae</taxon>
        <taxon>Cardiobacterium</taxon>
    </lineage>
</organism>
<evidence type="ECO:0000313" key="11">
    <source>
        <dbReference type="Proteomes" id="UP000190837"/>
    </source>
</evidence>
<dbReference type="FunFam" id="3.30.420.40:FF:000040">
    <property type="entry name" value="tRNA N6-adenosine threonylcarbamoyltransferase"/>
    <property type="match status" value="1"/>
</dbReference>
<dbReference type="NCBIfam" id="TIGR00329">
    <property type="entry name" value="gcp_kae1"/>
    <property type="match status" value="1"/>
</dbReference>
<dbReference type="AlphaFoldDB" id="A0A1C3H5S5"/>
<dbReference type="Pfam" id="PF00814">
    <property type="entry name" value="TsaD"/>
    <property type="match status" value="1"/>
</dbReference>
<comment type="subcellular location">
    <subcellularLocation>
        <location evidence="8">Cytoplasm</location>
    </subcellularLocation>
</comment>
<feature type="domain" description="Gcp-like" evidence="9">
    <location>
        <begin position="29"/>
        <end position="316"/>
    </location>
</feature>
<evidence type="ECO:0000256" key="7">
    <source>
        <dbReference type="ARBA" id="ARBA00048117"/>
    </source>
</evidence>
<evidence type="ECO:0000256" key="6">
    <source>
        <dbReference type="ARBA" id="ARBA00023315"/>
    </source>
</evidence>
<gene>
    <name evidence="8" type="primary">tsaD</name>
    <name evidence="10" type="ORF">CHUV0807_1938</name>
</gene>
<dbReference type="InterPro" id="IPR017860">
    <property type="entry name" value="Peptidase_M22_CS"/>
</dbReference>
<dbReference type="EC" id="2.3.1.234" evidence="8"/>
<dbReference type="InterPro" id="IPR000905">
    <property type="entry name" value="Gcp-like_dom"/>
</dbReference>
<keyword evidence="4 8" id="KW-0479">Metal-binding</keyword>
<dbReference type="RefSeq" id="WP_079541549.1">
    <property type="nucleotide sequence ID" value="NZ_CALFOW010000134.1"/>
</dbReference>
<keyword evidence="3 8" id="KW-0819">tRNA processing</keyword>
<dbReference type="Gene3D" id="3.30.420.40">
    <property type="match status" value="2"/>
</dbReference>
<dbReference type="FunFam" id="3.30.420.40:FF:000012">
    <property type="entry name" value="tRNA N6-adenosine threonylcarbamoyltransferase"/>
    <property type="match status" value="1"/>
</dbReference>
<evidence type="ECO:0000256" key="5">
    <source>
        <dbReference type="ARBA" id="ARBA00023004"/>
    </source>
</evidence>
<dbReference type="EMBL" id="FKLO01000065">
    <property type="protein sequence ID" value="SAM68542.1"/>
    <property type="molecule type" value="Genomic_DNA"/>
</dbReference>
<proteinExistence type="inferred from homology"/>
<comment type="similarity">
    <text evidence="8">Belongs to the KAE1 / TsaD family.</text>
</comment>
<feature type="binding site" evidence="8">
    <location>
        <position position="120"/>
    </location>
    <ligand>
        <name>Fe cation</name>
        <dbReference type="ChEBI" id="CHEBI:24875"/>
    </ligand>
</feature>
<feature type="binding site" evidence="8">
    <location>
        <position position="309"/>
    </location>
    <ligand>
        <name>Fe cation</name>
        <dbReference type="ChEBI" id="CHEBI:24875"/>
    </ligand>
</feature>
<evidence type="ECO:0000256" key="1">
    <source>
        <dbReference type="ARBA" id="ARBA00022490"/>
    </source>
</evidence>
<sequence>MTTRAPLILAIESSCDETAVALYSKADGILANEVYSQIELHRQHGGVVPELAARDHLRRLPLVLQQALERADKTLQDIELIAYTAGPGLLGALMTGAGYARALAYALGIPAIAIHHMEGHLLSPLLAEAQPEVPFVALLVSGGHTQLMAVDAPGKYRLLGQTLDDAVGEAFDKTAKLMGLPYPGGPELAALAEQGDANRFPLPRPMTNRPGMDFSFSGLKTQVRLLIEEHLEKQGNDTQTRADIAAAFQQAVIETLAIKCRRAWQETGYRDLVVAGGVSANRLLRQTLQQEAEKQRRRVYFPPLALCGDNALMIAFAAAQRYDGHDSPLDIAVQARWDLATLPPHPVAS</sequence>
<feature type="binding site" evidence="8">
    <location>
        <position position="172"/>
    </location>
    <ligand>
        <name>substrate</name>
    </ligand>
</feature>
<comment type="caution">
    <text evidence="8">Lacks conserved residue(s) required for the propagation of feature annotation.</text>
</comment>
<keyword evidence="1 8" id="KW-0963">Cytoplasm</keyword>
<dbReference type="InterPro" id="IPR017861">
    <property type="entry name" value="KAE1/TsaD"/>
</dbReference>
<dbReference type="Proteomes" id="UP000190837">
    <property type="component" value="Unassembled WGS sequence"/>
</dbReference>
<keyword evidence="5 8" id="KW-0408">Iron</keyword>
<comment type="catalytic activity">
    <reaction evidence="7 8">
        <text>L-threonylcarbamoyladenylate + adenosine(37) in tRNA = N(6)-L-threonylcarbamoyladenosine(37) in tRNA + AMP + H(+)</text>
        <dbReference type="Rhea" id="RHEA:37059"/>
        <dbReference type="Rhea" id="RHEA-COMP:10162"/>
        <dbReference type="Rhea" id="RHEA-COMP:10163"/>
        <dbReference type="ChEBI" id="CHEBI:15378"/>
        <dbReference type="ChEBI" id="CHEBI:73682"/>
        <dbReference type="ChEBI" id="CHEBI:74411"/>
        <dbReference type="ChEBI" id="CHEBI:74418"/>
        <dbReference type="ChEBI" id="CHEBI:456215"/>
        <dbReference type="EC" id="2.3.1.234"/>
    </reaction>
</comment>
<comment type="function">
    <text evidence="8">Required for the formation of a threonylcarbamoyl group on adenosine at position 37 (t(6)A37) in tRNAs that read codons beginning with adenine. Is involved in the transfer of the threonylcarbamoyl moiety of threonylcarbamoyl-AMP (TC-AMP) to the N6 group of A37, together with TsaE and TsaB. TsaD likely plays a direct catalytic role in this reaction.</text>
</comment>
<evidence type="ECO:0000313" key="10">
    <source>
        <dbReference type="EMBL" id="SAM68542.1"/>
    </source>
</evidence>
<evidence type="ECO:0000256" key="2">
    <source>
        <dbReference type="ARBA" id="ARBA00022679"/>
    </source>
</evidence>
<name>A0A1C3H5S5_9GAMM</name>
<dbReference type="GO" id="GO:0005737">
    <property type="term" value="C:cytoplasm"/>
    <property type="evidence" value="ECO:0007669"/>
    <property type="project" value="UniProtKB-SubCell"/>
</dbReference>
<feature type="binding site" evidence="8">
    <location>
        <begin position="139"/>
        <end position="143"/>
    </location>
    <ligand>
        <name>substrate</name>
    </ligand>
</feature>
<evidence type="ECO:0000256" key="3">
    <source>
        <dbReference type="ARBA" id="ARBA00022694"/>
    </source>
</evidence>
<dbReference type="PANTHER" id="PTHR11735">
    <property type="entry name" value="TRNA N6-ADENOSINE THREONYLCARBAMOYLTRANSFERASE"/>
    <property type="match status" value="1"/>
</dbReference>
<dbReference type="GO" id="GO:0005506">
    <property type="term" value="F:iron ion binding"/>
    <property type="evidence" value="ECO:0007669"/>
    <property type="project" value="UniProtKB-UniRule"/>
</dbReference>
<dbReference type="InterPro" id="IPR022450">
    <property type="entry name" value="TsaD"/>
</dbReference>
<feature type="binding site" evidence="8">
    <location>
        <position position="281"/>
    </location>
    <ligand>
        <name>substrate</name>
    </ligand>
</feature>
<dbReference type="GO" id="GO:0061711">
    <property type="term" value="F:tRNA N(6)-L-threonylcarbamoyladenine synthase activity"/>
    <property type="evidence" value="ECO:0007669"/>
    <property type="project" value="UniProtKB-EC"/>
</dbReference>
<protein>
    <recommendedName>
        <fullName evidence="8">tRNA N6-adenosine threonylcarbamoyltransferase</fullName>
        <ecNumber evidence="8">2.3.1.234</ecNumber>
    </recommendedName>
    <alternativeName>
        <fullName evidence="8">N6-L-threonylcarbamoyladenine synthase</fullName>
        <shortName evidence="8">t(6)A synthase</shortName>
    </alternativeName>
    <alternativeName>
        <fullName evidence="8">t(6)A37 threonylcarbamoyladenosine biosynthesis protein TsaD</fullName>
    </alternativeName>
    <alternativeName>
        <fullName evidence="8">tRNA threonylcarbamoyladenosine biosynthesis protein TsaD</fullName>
    </alternativeName>
</protein>
<dbReference type="GO" id="GO:0002949">
    <property type="term" value="P:tRNA threonylcarbamoyladenosine modification"/>
    <property type="evidence" value="ECO:0007669"/>
    <property type="project" value="UniProtKB-UniRule"/>
</dbReference>
<dbReference type="PANTHER" id="PTHR11735:SF6">
    <property type="entry name" value="TRNA N6-ADENOSINE THREONYLCARBAMOYLTRANSFERASE, MITOCHONDRIAL"/>
    <property type="match status" value="1"/>
</dbReference>